<sequence length="144" mass="16578">MTLKPGDMLLIECEPTSVQVSGIVRSWVMVRWPWRDTDPESRTQWDGTEAIPCDPTWIEWFHTPWRLDPHVGLSVGDTCSLFIPPTRVIVRDVHQFDPPMAMGYLPRANYAVEMVEVERQDNENVGFVMYFDFAEPIRITPVGG</sequence>
<dbReference type="RefSeq" id="WP_344612514.1">
    <property type="nucleotide sequence ID" value="NZ_BAAARV010000021.1"/>
</dbReference>
<dbReference type="Proteomes" id="UP001501444">
    <property type="component" value="Unassembled WGS sequence"/>
</dbReference>
<dbReference type="EMBL" id="BAAARV010000021">
    <property type="protein sequence ID" value="GAA2341704.1"/>
    <property type="molecule type" value="Genomic_DNA"/>
</dbReference>
<gene>
    <name evidence="1" type="ORF">GCM10010170_025390</name>
</gene>
<proteinExistence type="predicted"/>
<organism evidence="1 2">
    <name type="scientific">Dactylosporangium salmoneum</name>
    <dbReference type="NCBI Taxonomy" id="53361"/>
    <lineage>
        <taxon>Bacteria</taxon>
        <taxon>Bacillati</taxon>
        <taxon>Actinomycetota</taxon>
        <taxon>Actinomycetes</taxon>
        <taxon>Micromonosporales</taxon>
        <taxon>Micromonosporaceae</taxon>
        <taxon>Dactylosporangium</taxon>
    </lineage>
</organism>
<accession>A0ABN3G0Q6</accession>
<evidence type="ECO:0000313" key="1">
    <source>
        <dbReference type="EMBL" id="GAA2341704.1"/>
    </source>
</evidence>
<name>A0ABN3G0Q6_9ACTN</name>
<reference evidence="1 2" key="1">
    <citation type="journal article" date="2019" name="Int. J. Syst. Evol. Microbiol.">
        <title>The Global Catalogue of Microorganisms (GCM) 10K type strain sequencing project: providing services to taxonomists for standard genome sequencing and annotation.</title>
        <authorList>
            <consortium name="The Broad Institute Genomics Platform"/>
            <consortium name="The Broad Institute Genome Sequencing Center for Infectious Disease"/>
            <person name="Wu L."/>
            <person name="Ma J."/>
        </authorList>
    </citation>
    <scope>NUCLEOTIDE SEQUENCE [LARGE SCALE GENOMIC DNA]</scope>
    <source>
        <strain evidence="1 2">JCM 3272</strain>
    </source>
</reference>
<keyword evidence="2" id="KW-1185">Reference proteome</keyword>
<protein>
    <submittedName>
        <fullName evidence="1">Uncharacterized protein</fullName>
    </submittedName>
</protein>
<comment type="caution">
    <text evidence="1">The sequence shown here is derived from an EMBL/GenBank/DDBJ whole genome shotgun (WGS) entry which is preliminary data.</text>
</comment>
<evidence type="ECO:0000313" key="2">
    <source>
        <dbReference type="Proteomes" id="UP001501444"/>
    </source>
</evidence>